<evidence type="ECO:0000313" key="1">
    <source>
        <dbReference type="EMBL" id="MCQ6956727.1"/>
    </source>
</evidence>
<sequence length="142" mass="16292">MKKTLIYLITWCSIAGLSPGCKTETTNPAIKFEGTWTATYTMQSGSFTDDYKLYSWTAKLVINADGTAHATHGTGNPIINNDSVEEDFSWARIDDHTMYLRSKNWSVTNNTMNYEIREYSSNYIKMDGFDDNLQFWTLIIKK</sequence>
<evidence type="ECO:0000313" key="2">
    <source>
        <dbReference type="Proteomes" id="UP001204376"/>
    </source>
</evidence>
<reference evidence="1 2" key="1">
    <citation type="submission" date="2022-07" db="EMBL/GenBank/DDBJ databases">
        <title>Mucilaginibacter sp. JC4.</title>
        <authorList>
            <person name="Le V."/>
            <person name="Ko S.-R."/>
            <person name="Ahn C.-Y."/>
            <person name="Oh H.-M."/>
        </authorList>
    </citation>
    <scope>NUCLEOTIDE SEQUENCE [LARGE SCALE GENOMIC DNA]</scope>
    <source>
        <strain evidence="1 2">JC4</strain>
    </source>
</reference>
<organism evidence="1 2">
    <name type="scientific">Mucilaginibacter aquariorum</name>
    <dbReference type="NCBI Taxonomy" id="2967225"/>
    <lineage>
        <taxon>Bacteria</taxon>
        <taxon>Pseudomonadati</taxon>
        <taxon>Bacteroidota</taxon>
        <taxon>Sphingobacteriia</taxon>
        <taxon>Sphingobacteriales</taxon>
        <taxon>Sphingobacteriaceae</taxon>
        <taxon>Mucilaginibacter</taxon>
    </lineage>
</organism>
<dbReference type="Proteomes" id="UP001204376">
    <property type="component" value="Unassembled WGS sequence"/>
</dbReference>
<comment type="caution">
    <text evidence="1">The sequence shown here is derived from an EMBL/GenBank/DDBJ whole genome shotgun (WGS) entry which is preliminary data.</text>
</comment>
<evidence type="ECO:0008006" key="3">
    <source>
        <dbReference type="Google" id="ProtNLM"/>
    </source>
</evidence>
<keyword evidence="2" id="KW-1185">Reference proteome</keyword>
<proteinExistence type="predicted"/>
<dbReference type="RefSeq" id="WP_256536939.1">
    <property type="nucleotide sequence ID" value="NZ_JANHOH010000001.1"/>
</dbReference>
<dbReference type="EMBL" id="JANHOH010000001">
    <property type="protein sequence ID" value="MCQ6956727.1"/>
    <property type="molecule type" value="Genomic_DNA"/>
</dbReference>
<name>A0ABT1SWU7_9SPHI</name>
<gene>
    <name evidence="1" type="ORF">NPE20_02100</name>
</gene>
<protein>
    <recommendedName>
        <fullName evidence="3">Lipocalin-like domain-containing protein</fullName>
    </recommendedName>
</protein>
<accession>A0ABT1SWU7</accession>